<dbReference type="PANTHER" id="PTHR30042">
    <property type="entry name" value="POTASSIUM-TRANSPORTING ATPASE C CHAIN"/>
    <property type="match status" value="1"/>
</dbReference>
<evidence type="ECO:0000256" key="9">
    <source>
        <dbReference type="ARBA" id="ARBA00023065"/>
    </source>
</evidence>
<evidence type="ECO:0000256" key="5">
    <source>
        <dbReference type="ARBA" id="ARBA00022741"/>
    </source>
</evidence>
<dbReference type="GO" id="GO:0008556">
    <property type="term" value="F:P-type potassium transmembrane transporter activity"/>
    <property type="evidence" value="ECO:0007669"/>
    <property type="project" value="InterPro"/>
</dbReference>
<dbReference type="RefSeq" id="WP_024362986.1">
    <property type="nucleotide sequence ID" value="NZ_BJNS01000023.1"/>
</dbReference>
<reference evidence="13 15" key="2">
    <citation type="submission" date="2018-06" db="EMBL/GenBank/DDBJ databases">
        <authorList>
            <consortium name="Pathogen Informatics"/>
            <person name="Doyle S."/>
        </authorList>
    </citation>
    <scope>NUCLEOTIDE SEQUENCE [LARGE SCALE GENOMIC DNA]</scope>
    <source>
        <strain evidence="13 15">NCTC10338</strain>
    </source>
</reference>
<feature type="transmembrane region" description="Helical" evidence="11">
    <location>
        <begin position="12"/>
        <end position="38"/>
    </location>
</feature>
<keyword evidence="5 11" id="KW-0547">Nucleotide-binding</keyword>
<name>A0A2S0JYV8_LYSSH</name>
<evidence type="ECO:0000313" key="14">
    <source>
        <dbReference type="Proteomes" id="UP000238825"/>
    </source>
</evidence>
<protein>
    <recommendedName>
        <fullName evidence="11">Potassium-transporting ATPase KdpC subunit</fullName>
    </recommendedName>
    <alternativeName>
        <fullName evidence="11">ATP phosphohydrolase [potassium-transporting] C chain</fullName>
    </alternativeName>
    <alternativeName>
        <fullName evidence="11">Potassium-binding and translocating subunit C</fullName>
    </alternativeName>
    <alternativeName>
        <fullName evidence="11">Potassium-translocating ATPase C chain</fullName>
    </alternativeName>
</protein>
<comment type="subunit">
    <text evidence="11">The system is composed of three essential subunits: KdpA, KdpB and KdpC.</text>
</comment>
<evidence type="ECO:0000313" key="12">
    <source>
        <dbReference type="EMBL" id="AVK96249.1"/>
    </source>
</evidence>
<keyword evidence="13" id="KW-0378">Hydrolase</keyword>
<dbReference type="HAMAP" id="MF_00276">
    <property type="entry name" value="KdpC"/>
    <property type="match status" value="1"/>
</dbReference>
<dbReference type="Pfam" id="PF02669">
    <property type="entry name" value="KdpC"/>
    <property type="match status" value="1"/>
</dbReference>
<organism evidence="12 14">
    <name type="scientific">Lysinibacillus sphaericus</name>
    <name type="common">Bacillus sphaericus</name>
    <dbReference type="NCBI Taxonomy" id="1421"/>
    <lineage>
        <taxon>Bacteria</taxon>
        <taxon>Bacillati</taxon>
        <taxon>Bacillota</taxon>
        <taxon>Bacilli</taxon>
        <taxon>Bacillales</taxon>
        <taxon>Bacillaceae</taxon>
        <taxon>Lysinibacillus</taxon>
    </lineage>
</organism>
<dbReference type="NCBIfam" id="TIGR00681">
    <property type="entry name" value="kdpC"/>
    <property type="match status" value="1"/>
</dbReference>
<proteinExistence type="inferred from homology"/>
<keyword evidence="7 11" id="KW-0630">Potassium</keyword>
<keyword evidence="6 11" id="KW-0067">ATP-binding</keyword>
<keyword evidence="4 11" id="KW-0812">Transmembrane</keyword>
<evidence type="ECO:0000313" key="15">
    <source>
        <dbReference type="Proteomes" id="UP000255295"/>
    </source>
</evidence>
<dbReference type="Proteomes" id="UP000255295">
    <property type="component" value="Unassembled WGS sequence"/>
</dbReference>
<accession>A0A2S0JYV8</accession>
<dbReference type="EMBL" id="UFSZ01000001">
    <property type="protein sequence ID" value="SUV17979.1"/>
    <property type="molecule type" value="Genomic_DNA"/>
</dbReference>
<comment type="similarity">
    <text evidence="11">Belongs to the KdpC family.</text>
</comment>
<evidence type="ECO:0000256" key="8">
    <source>
        <dbReference type="ARBA" id="ARBA00022989"/>
    </source>
</evidence>
<evidence type="ECO:0000256" key="6">
    <source>
        <dbReference type="ARBA" id="ARBA00022840"/>
    </source>
</evidence>
<dbReference type="PIRSF" id="PIRSF001296">
    <property type="entry name" value="K_ATPase_KdpC"/>
    <property type="match status" value="1"/>
</dbReference>
<comment type="function">
    <text evidence="11">Part of the high-affinity ATP-driven potassium transport (or Kdp) system, which catalyzes the hydrolysis of ATP coupled with the electrogenic transport of potassium into the cytoplasm. This subunit acts as a catalytic chaperone that increases the ATP-binding affinity of the ATP-hydrolyzing subunit KdpB by the formation of a transient KdpB/KdpC/ATP ternary complex.</text>
</comment>
<keyword evidence="1 11" id="KW-0813">Transport</keyword>
<keyword evidence="10 11" id="KW-0472">Membrane</keyword>
<keyword evidence="3 11" id="KW-0633">Potassium transport</keyword>
<evidence type="ECO:0000313" key="13">
    <source>
        <dbReference type="EMBL" id="SUV17979.1"/>
    </source>
</evidence>
<evidence type="ECO:0000256" key="11">
    <source>
        <dbReference type="HAMAP-Rule" id="MF_00276"/>
    </source>
</evidence>
<keyword evidence="9 11" id="KW-0406">Ion transport</keyword>
<gene>
    <name evidence="11" type="primary">kdpC</name>
    <name evidence="12" type="ORF">LS41612_08280</name>
    <name evidence="13" type="ORF">NCTC10338_03093</name>
</gene>
<dbReference type="EMBL" id="CP019980">
    <property type="protein sequence ID" value="AVK96249.1"/>
    <property type="molecule type" value="Genomic_DNA"/>
</dbReference>
<evidence type="ECO:0000256" key="4">
    <source>
        <dbReference type="ARBA" id="ARBA00022692"/>
    </source>
</evidence>
<sequence length="213" mass="23141">MNRFWDNVKQAIMVSFIMFVVCGLIYPVTVTGIAQGLFKHQANGSIVEVDGKAVGSEKLGQAFTSAAFFKGRVSSINYNVYTQEDIVPDNNGEIAYGGVSSGTFNYAPSNPELTKRIEGDIQAFLQANPTIKRQDIPADLMTASGSGLDPHISVQAARIQIDRIANASGLSEKEIEKIVEANTEGRALGLFGEEKVNFLMANLAIFKQMKDNE</sequence>
<dbReference type="PANTHER" id="PTHR30042:SF2">
    <property type="entry name" value="POTASSIUM-TRANSPORTING ATPASE KDPC SUBUNIT"/>
    <property type="match status" value="1"/>
</dbReference>
<evidence type="ECO:0000256" key="1">
    <source>
        <dbReference type="ARBA" id="ARBA00022448"/>
    </source>
</evidence>
<dbReference type="InterPro" id="IPR003820">
    <property type="entry name" value="KdpC"/>
</dbReference>
<reference evidence="12 14" key="1">
    <citation type="submission" date="2017-03" db="EMBL/GenBank/DDBJ databases">
        <title>The whole genome sequencing and assembly of Lysinibacillus sphaericus DSM 28T strain.</title>
        <authorList>
            <person name="Lee Y.-J."/>
            <person name="Yi H."/>
            <person name="Bahn Y.-S."/>
            <person name="Kim J.F."/>
            <person name="Lee D.-W."/>
        </authorList>
    </citation>
    <scope>NUCLEOTIDE SEQUENCE [LARGE SCALE GENOMIC DNA]</scope>
    <source>
        <strain evidence="12 14">DSM 28</strain>
    </source>
</reference>
<dbReference type="GO" id="GO:0005886">
    <property type="term" value="C:plasma membrane"/>
    <property type="evidence" value="ECO:0007669"/>
    <property type="project" value="UniProtKB-SubCell"/>
</dbReference>
<evidence type="ECO:0000256" key="10">
    <source>
        <dbReference type="ARBA" id="ARBA00023136"/>
    </source>
</evidence>
<evidence type="ECO:0000256" key="7">
    <source>
        <dbReference type="ARBA" id="ARBA00022958"/>
    </source>
</evidence>
<comment type="subcellular location">
    <subcellularLocation>
        <location evidence="11">Cell membrane</location>
        <topology evidence="11">Single-pass membrane protein</topology>
    </subcellularLocation>
</comment>
<keyword evidence="8 11" id="KW-1133">Transmembrane helix</keyword>
<dbReference type="Proteomes" id="UP000238825">
    <property type="component" value="Chromosome"/>
</dbReference>
<keyword evidence="2 11" id="KW-1003">Cell membrane</keyword>
<dbReference type="GO" id="GO:0005524">
    <property type="term" value="F:ATP binding"/>
    <property type="evidence" value="ECO:0007669"/>
    <property type="project" value="UniProtKB-UniRule"/>
</dbReference>
<evidence type="ECO:0000256" key="2">
    <source>
        <dbReference type="ARBA" id="ARBA00022475"/>
    </source>
</evidence>
<dbReference type="AlphaFoldDB" id="A0A2S0JYV8"/>
<evidence type="ECO:0000256" key="3">
    <source>
        <dbReference type="ARBA" id="ARBA00022538"/>
    </source>
</evidence>
<dbReference type="GO" id="GO:0016787">
    <property type="term" value="F:hydrolase activity"/>
    <property type="evidence" value="ECO:0007669"/>
    <property type="project" value="UniProtKB-KW"/>
</dbReference>
<dbReference type="GeneID" id="48276198"/>